<accession>A0A7C8I741</accession>
<evidence type="ECO:0000313" key="2">
    <source>
        <dbReference type="Proteomes" id="UP000481861"/>
    </source>
</evidence>
<dbReference type="EMBL" id="JAADJZ010000009">
    <property type="protein sequence ID" value="KAF2872377.1"/>
    <property type="molecule type" value="Genomic_DNA"/>
</dbReference>
<gene>
    <name evidence="1" type="ORF">BDV95DRAFT_382246</name>
</gene>
<organism evidence="1 2">
    <name type="scientific">Massariosphaeria phaeospora</name>
    <dbReference type="NCBI Taxonomy" id="100035"/>
    <lineage>
        <taxon>Eukaryota</taxon>
        <taxon>Fungi</taxon>
        <taxon>Dikarya</taxon>
        <taxon>Ascomycota</taxon>
        <taxon>Pezizomycotina</taxon>
        <taxon>Dothideomycetes</taxon>
        <taxon>Pleosporomycetidae</taxon>
        <taxon>Pleosporales</taxon>
        <taxon>Pleosporales incertae sedis</taxon>
        <taxon>Massariosphaeria</taxon>
    </lineage>
</organism>
<keyword evidence="2" id="KW-1185">Reference proteome</keyword>
<sequence length="323" mass="37217">MNDLFVYFTITTHFNRLRFAQPFLTMRLPTSTLYLAVFCLFCSWTQAYLVSANTCSDPTIALITSSMKRIFDATEHVKNGISQPLQGDDTNQRLYMGATETSFHNLSENARQIHNKWDWTRQTGKMVNSLVFTCRESQYAPASNWVGNQWKVTREKGTKGTFKGPSYEAADQERTLCAPNDMIQTLFNEAKLIIVLCQPIKTKIQQGYEANKDMEYWNYLQDNLNDDHLVREIFRALYMHVFPEHTAAIDAYTGWAECDGMLLEKALTNFYSFAYSTLAFYFTKTKPGSFFVGGHYLDSEAYESVDNCVIDFSDLDKMFQNGR</sequence>
<comment type="caution">
    <text evidence="1">The sequence shown here is derived from an EMBL/GenBank/DDBJ whole genome shotgun (WGS) entry which is preliminary data.</text>
</comment>
<reference evidence="1 2" key="1">
    <citation type="submission" date="2020-01" db="EMBL/GenBank/DDBJ databases">
        <authorList>
            <consortium name="DOE Joint Genome Institute"/>
            <person name="Haridas S."/>
            <person name="Albert R."/>
            <person name="Binder M."/>
            <person name="Bloem J."/>
            <person name="Labutti K."/>
            <person name="Salamov A."/>
            <person name="Andreopoulos B."/>
            <person name="Baker S.E."/>
            <person name="Barry K."/>
            <person name="Bills G."/>
            <person name="Bluhm B.H."/>
            <person name="Cannon C."/>
            <person name="Castanera R."/>
            <person name="Culley D.E."/>
            <person name="Daum C."/>
            <person name="Ezra D."/>
            <person name="Gonzalez J.B."/>
            <person name="Henrissat B."/>
            <person name="Kuo A."/>
            <person name="Liang C."/>
            <person name="Lipzen A."/>
            <person name="Lutzoni F."/>
            <person name="Magnuson J."/>
            <person name="Mondo S."/>
            <person name="Nolan M."/>
            <person name="Ohm R."/>
            <person name="Pangilinan J."/>
            <person name="Park H.-J.H."/>
            <person name="Ramirez L."/>
            <person name="Alfaro M."/>
            <person name="Sun H."/>
            <person name="Tritt A."/>
            <person name="Yoshinaga Y."/>
            <person name="Zwiers L.-H.L."/>
            <person name="Turgeon B.G."/>
            <person name="Goodwin S.B."/>
            <person name="Spatafora J.W."/>
            <person name="Crous P.W."/>
            <person name="Grigoriev I.V."/>
        </authorList>
    </citation>
    <scope>NUCLEOTIDE SEQUENCE [LARGE SCALE GENOMIC DNA]</scope>
    <source>
        <strain evidence="1 2">CBS 611.86</strain>
    </source>
</reference>
<dbReference type="AlphaFoldDB" id="A0A7C8I741"/>
<name>A0A7C8I741_9PLEO</name>
<proteinExistence type="predicted"/>
<evidence type="ECO:0000313" key="1">
    <source>
        <dbReference type="EMBL" id="KAF2872377.1"/>
    </source>
</evidence>
<protein>
    <submittedName>
        <fullName evidence="1">Uncharacterized protein</fullName>
    </submittedName>
</protein>
<dbReference type="Proteomes" id="UP000481861">
    <property type="component" value="Unassembled WGS sequence"/>
</dbReference>